<organism evidence="1 2">
    <name type="scientific">Ovis aries</name>
    <name type="common">Sheep</name>
    <dbReference type="NCBI Taxonomy" id="9940"/>
    <lineage>
        <taxon>Eukaryota</taxon>
        <taxon>Metazoa</taxon>
        <taxon>Chordata</taxon>
        <taxon>Craniata</taxon>
        <taxon>Vertebrata</taxon>
        <taxon>Euteleostomi</taxon>
        <taxon>Mammalia</taxon>
        <taxon>Eutheria</taxon>
        <taxon>Laurasiatheria</taxon>
        <taxon>Artiodactyla</taxon>
        <taxon>Ruminantia</taxon>
        <taxon>Pecora</taxon>
        <taxon>Bovidae</taxon>
        <taxon>Caprinae</taxon>
        <taxon>Ovis</taxon>
    </lineage>
</organism>
<reference evidence="1" key="1">
    <citation type="submission" date="2020-11" db="EMBL/GenBank/DDBJ databases">
        <authorList>
            <person name="Davenport K.M."/>
            <person name="Bickhart D.M."/>
            <person name="Smith T.P.L."/>
            <person name="Murdoch B.M."/>
            <person name="Rosen B.D."/>
        </authorList>
    </citation>
    <scope>NUCLEOTIDE SEQUENCE [LARGE SCALE GENOMIC DNA]</scope>
    <source>
        <strain evidence="1">OAR_USU_Benz2616</strain>
    </source>
</reference>
<keyword evidence="2" id="KW-1185">Reference proteome</keyword>
<dbReference type="GeneTree" id="ENSGT00940000154394"/>
<gene>
    <name evidence="1" type="primary">TUBB4B</name>
</gene>
<dbReference type="Proteomes" id="UP000809102">
    <property type="component" value="Chromosome 3"/>
</dbReference>
<protein>
    <submittedName>
        <fullName evidence="1">Tubulin beta 4B class IVb</fullName>
    </submittedName>
</protein>
<sequence>MREIVHLQAGQCGNQIGAKVASMCPALCSWTWSRAPWTLCARGLSGRSSGRTTLSSVRAVPGTTGPRDTTRKGRSSSTRCWMS</sequence>
<dbReference type="Ensembl" id="ENSOART00020035401.2">
    <property type="protein sequence ID" value="ENSOARP00020029242.2"/>
    <property type="gene ID" value="ENSOARG00020022799.2"/>
</dbReference>
<accession>A0AC11CE34</accession>
<evidence type="ECO:0000313" key="1">
    <source>
        <dbReference type="Ensembl" id="ENSOARP00020029242.2"/>
    </source>
</evidence>
<reference evidence="1" key="3">
    <citation type="submission" date="2025-09" db="UniProtKB">
        <authorList>
            <consortium name="Ensembl"/>
        </authorList>
    </citation>
    <scope>IDENTIFICATION</scope>
</reference>
<name>A0AC11CE34_SHEEP</name>
<proteinExistence type="predicted"/>
<evidence type="ECO:0000313" key="2">
    <source>
        <dbReference type="Proteomes" id="UP000809102"/>
    </source>
</evidence>
<reference evidence="1" key="2">
    <citation type="submission" date="2025-08" db="UniProtKB">
        <authorList>
            <consortium name="Ensembl"/>
        </authorList>
    </citation>
    <scope>IDENTIFICATION</scope>
</reference>